<reference evidence="2 3" key="2">
    <citation type="submission" date="2018-11" db="EMBL/GenBank/DDBJ databases">
        <authorList>
            <consortium name="Pathogen Informatics"/>
        </authorList>
    </citation>
    <scope>NUCLEOTIDE SEQUENCE [LARGE SCALE GENOMIC DNA]</scope>
</reference>
<gene>
    <name evidence="2" type="ORF">GPUH_LOCUS20967</name>
</gene>
<organism evidence="4">
    <name type="scientific">Gongylonema pulchrum</name>
    <dbReference type="NCBI Taxonomy" id="637853"/>
    <lineage>
        <taxon>Eukaryota</taxon>
        <taxon>Metazoa</taxon>
        <taxon>Ecdysozoa</taxon>
        <taxon>Nematoda</taxon>
        <taxon>Chromadorea</taxon>
        <taxon>Rhabditida</taxon>
        <taxon>Spirurina</taxon>
        <taxon>Spiruromorpha</taxon>
        <taxon>Spiruroidea</taxon>
        <taxon>Gongylonematidae</taxon>
        <taxon>Gongylonema</taxon>
    </lineage>
</organism>
<dbReference type="AlphaFoldDB" id="A0A183EJ28"/>
<evidence type="ECO:0000256" key="1">
    <source>
        <dbReference type="SAM" id="MobiDB-lite"/>
    </source>
</evidence>
<feature type="region of interest" description="Disordered" evidence="1">
    <location>
        <begin position="125"/>
        <end position="145"/>
    </location>
</feature>
<protein>
    <submittedName>
        <fullName evidence="4">Sec23_trunk domain-containing protein</fullName>
    </submittedName>
</protein>
<dbReference type="WBParaSite" id="GPUH_0002099401-mRNA-1">
    <property type="protein sequence ID" value="GPUH_0002099401-mRNA-1"/>
    <property type="gene ID" value="GPUH_0002099401"/>
</dbReference>
<accession>A0A183EJ28</accession>
<evidence type="ECO:0000313" key="4">
    <source>
        <dbReference type="WBParaSite" id="GPUH_0002099401-mRNA-1"/>
    </source>
</evidence>
<dbReference type="Proteomes" id="UP000271098">
    <property type="component" value="Unassembled WGS sequence"/>
</dbReference>
<sequence>MPQIVMTGHGCCDVADDEYQTIAVTVSLDMSGCLIRNRSISVVDLVDEDTGQRSAAGKGGQLGRLNEEAHYGTAVPWQELKRLRMYYYCHSRYRESADALLDADALIRISRFEVHVADVAQTMLQKLPPPPSDQHHRYQLLSSSS</sequence>
<proteinExistence type="predicted"/>
<reference evidence="4" key="1">
    <citation type="submission" date="2016-06" db="UniProtKB">
        <authorList>
            <consortium name="WormBaseParasite"/>
        </authorList>
    </citation>
    <scope>IDENTIFICATION</scope>
</reference>
<keyword evidence="3" id="KW-1185">Reference proteome</keyword>
<dbReference type="EMBL" id="UYRT01091562">
    <property type="protein sequence ID" value="VDN37216.1"/>
    <property type="molecule type" value="Genomic_DNA"/>
</dbReference>
<evidence type="ECO:0000313" key="2">
    <source>
        <dbReference type="EMBL" id="VDN37216.1"/>
    </source>
</evidence>
<name>A0A183EJ28_9BILA</name>
<evidence type="ECO:0000313" key="3">
    <source>
        <dbReference type="Proteomes" id="UP000271098"/>
    </source>
</evidence>